<evidence type="ECO:0000259" key="11">
    <source>
        <dbReference type="Pfam" id="PF00275"/>
    </source>
</evidence>
<evidence type="ECO:0000256" key="10">
    <source>
        <dbReference type="SAM" id="MobiDB-lite"/>
    </source>
</evidence>
<dbReference type="PANTHER" id="PTHR21090:SF5">
    <property type="entry name" value="PENTAFUNCTIONAL AROM POLYPEPTIDE"/>
    <property type="match status" value="1"/>
</dbReference>
<accession>A0A1I4AAH8</accession>
<dbReference type="Gene3D" id="3.65.10.10">
    <property type="entry name" value="Enolpyruvate transferase domain"/>
    <property type="match status" value="2"/>
</dbReference>
<evidence type="ECO:0000256" key="7">
    <source>
        <dbReference type="ARBA" id="ARBA00023141"/>
    </source>
</evidence>
<dbReference type="GO" id="GO:0005737">
    <property type="term" value="C:cytoplasm"/>
    <property type="evidence" value="ECO:0007669"/>
    <property type="project" value="UniProtKB-SubCell"/>
</dbReference>
<feature type="binding site" evidence="9">
    <location>
        <position position="448"/>
    </location>
    <ligand>
        <name>phosphoenolpyruvate</name>
        <dbReference type="ChEBI" id="CHEBI:58702"/>
    </ligand>
</feature>
<comment type="pathway">
    <text evidence="2 9">Metabolic intermediate biosynthesis; chorismate biosynthesis; chorismate from D-erythrose 4-phosphate and phosphoenolpyruvate: step 6/7.</text>
</comment>
<feature type="binding site" evidence="9">
    <location>
        <position position="220"/>
    </location>
    <ligand>
        <name>phosphoenolpyruvate</name>
        <dbReference type="ChEBI" id="CHEBI:58702"/>
    </ligand>
</feature>
<feature type="domain" description="Enolpyruvate transferase" evidence="11">
    <location>
        <begin position="57"/>
        <end position="482"/>
    </location>
</feature>
<dbReference type="GO" id="GO:0009423">
    <property type="term" value="P:chorismate biosynthetic process"/>
    <property type="evidence" value="ECO:0007669"/>
    <property type="project" value="UniProtKB-UniRule"/>
</dbReference>
<evidence type="ECO:0000313" key="13">
    <source>
        <dbReference type="Proteomes" id="UP000198804"/>
    </source>
</evidence>
<evidence type="ECO:0000256" key="5">
    <source>
        <dbReference type="ARBA" id="ARBA00022605"/>
    </source>
</evidence>
<feature type="binding site" evidence="9">
    <location>
        <position position="144"/>
    </location>
    <ligand>
        <name>phosphoenolpyruvate</name>
        <dbReference type="ChEBI" id="CHEBI:58702"/>
    </ligand>
</feature>
<dbReference type="PANTHER" id="PTHR21090">
    <property type="entry name" value="AROM/DEHYDROQUINATE SYNTHASE"/>
    <property type="match status" value="1"/>
</dbReference>
<name>A0A1I4AAH8_9HYPH</name>
<dbReference type="EMBL" id="FOSV01000002">
    <property type="protein sequence ID" value="SFK53398.1"/>
    <property type="molecule type" value="Genomic_DNA"/>
</dbReference>
<feature type="binding site" evidence="9">
    <location>
        <position position="76"/>
    </location>
    <ligand>
        <name>3-phosphoshikimate</name>
        <dbReference type="ChEBI" id="CHEBI:145989"/>
    </ligand>
</feature>
<dbReference type="Proteomes" id="UP000198804">
    <property type="component" value="Unassembled WGS sequence"/>
</dbReference>
<dbReference type="FunFam" id="3.65.10.10:FF:000005">
    <property type="entry name" value="3-phosphoshikimate 1-carboxyvinyltransferase"/>
    <property type="match status" value="1"/>
</dbReference>
<dbReference type="EC" id="2.5.1.19" evidence="9"/>
<feature type="binding site" evidence="9">
    <location>
        <position position="220"/>
    </location>
    <ligand>
        <name>3-phosphoshikimate</name>
        <dbReference type="ChEBI" id="CHEBI:145989"/>
    </ligand>
</feature>
<dbReference type="GO" id="GO:0008652">
    <property type="term" value="P:amino acid biosynthetic process"/>
    <property type="evidence" value="ECO:0007669"/>
    <property type="project" value="UniProtKB-KW"/>
</dbReference>
<comment type="subcellular location">
    <subcellularLocation>
        <location evidence="9">Cytoplasm</location>
    </subcellularLocation>
</comment>
<feature type="binding site" evidence="9">
    <location>
        <position position="71"/>
    </location>
    <ligand>
        <name>3-phosphoshikimate</name>
        <dbReference type="ChEBI" id="CHEBI:145989"/>
    </ligand>
</feature>
<comment type="catalytic activity">
    <reaction evidence="8">
        <text>3-phosphoshikimate + phosphoenolpyruvate = 5-O-(1-carboxyvinyl)-3-phosphoshikimate + phosphate</text>
        <dbReference type="Rhea" id="RHEA:21256"/>
        <dbReference type="ChEBI" id="CHEBI:43474"/>
        <dbReference type="ChEBI" id="CHEBI:57701"/>
        <dbReference type="ChEBI" id="CHEBI:58702"/>
        <dbReference type="ChEBI" id="CHEBI:145989"/>
        <dbReference type="EC" id="2.5.1.19"/>
    </reaction>
    <physiologicalReaction direction="left-to-right" evidence="8">
        <dbReference type="Rhea" id="RHEA:21257"/>
    </physiologicalReaction>
</comment>
<organism evidence="12 13">
    <name type="scientific">Methylorubrum salsuginis</name>
    <dbReference type="NCBI Taxonomy" id="414703"/>
    <lineage>
        <taxon>Bacteria</taxon>
        <taxon>Pseudomonadati</taxon>
        <taxon>Pseudomonadota</taxon>
        <taxon>Alphaproteobacteria</taxon>
        <taxon>Hyphomicrobiales</taxon>
        <taxon>Methylobacteriaceae</taxon>
        <taxon>Methylorubrum</taxon>
    </lineage>
</organism>
<dbReference type="PROSITE" id="PS00885">
    <property type="entry name" value="EPSP_SYNTHASE_2"/>
    <property type="match status" value="1"/>
</dbReference>
<feature type="binding site" evidence="9">
    <location>
        <position position="172"/>
    </location>
    <ligand>
        <name>phosphoenolpyruvate</name>
        <dbReference type="ChEBI" id="CHEBI:58702"/>
    </ligand>
</feature>
<feature type="active site" description="Proton acceptor" evidence="9">
    <location>
        <position position="373"/>
    </location>
</feature>
<evidence type="ECO:0000313" key="12">
    <source>
        <dbReference type="EMBL" id="SFK53398.1"/>
    </source>
</evidence>
<feature type="binding site" evidence="9">
    <location>
        <position position="72"/>
    </location>
    <ligand>
        <name>3-phosphoshikimate</name>
        <dbReference type="ChEBI" id="CHEBI:145989"/>
    </ligand>
</feature>
<dbReference type="InterPro" id="IPR023193">
    <property type="entry name" value="EPSP_synthase_CS"/>
</dbReference>
<proteinExistence type="inferred from homology"/>
<feature type="binding site" evidence="9">
    <location>
        <position position="373"/>
    </location>
    <ligand>
        <name>3-phosphoshikimate</name>
        <dbReference type="ChEBI" id="CHEBI:145989"/>
    </ligand>
</feature>
<keyword evidence="7 9" id="KW-0057">Aromatic amino acid biosynthesis</keyword>
<dbReference type="InterPro" id="IPR036968">
    <property type="entry name" value="Enolpyruvate_Tfrase_sf"/>
</dbReference>
<dbReference type="NCBIfam" id="TIGR01356">
    <property type="entry name" value="aroA"/>
    <property type="match status" value="1"/>
</dbReference>
<dbReference type="GO" id="GO:0003866">
    <property type="term" value="F:3-phosphoshikimate 1-carboxyvinyltransferase activity"/>
    <property type="evidence" value="ECO:0007669"/>
    <property type="project" value="UniProtKB-UniRule"/>
</dbReference>
<reference evidence="13" key="1">
    <citation type="submission" date="2016-10" db="EMBL/GenBank/DDBJ databases">
        <authorList>
            <person name="Varghese N."/>
            <person name="Submissions S."/>
        </authorList>
    </citation>
    <scope>NUCLEOTIDE SEQUENCE [LARGE SCALE GENOMIC DNA]</scope>
    <source>
        <strain evidence="13">CGMCC 1.6474</strain>
    </source>
</reference>
<protein>
    <recommendedName>
        <fullName evidence="9">3-phosphoshikimate 1-carboxyvinyltransferase</fullName>
        <ecNumber evidence="9">2.5.1.19</ecNumber>
    </recommendedName>
    <alternativeName>
        <fullName evidence="9">5-enolpyruvylshikimate-3-phosphate synthase</fullName>
        <shortName evidence="9">EPSP synthase</shortName>
        <shortName evidence="9">EPSPS</shortName>
    </alternativeName>
</protein>
<keyword evidence="4 9" id="KW-0963">Cytoplasm</keyword>
<feature type="binding site" evidence="9">
    <location>
        <position position="71"/>
    </location>
    <ligand>
        <name>phosphoenolpyruvate</name>
        <dbReference type="ChEBI" id="CHEBI:58702"/>
    </ligand>
</feature>
<evidence type="ECO:0000256" key="4">
    <source>
        <dbReference type="ARBA" id="ARBA00022490"/>
    </source>
</evidence>
<dbReference type="Pfam" id="PF00275">
    <property type="entry name" value="EPSP_synthase"/>
    <property type="match status" value="1"/>
</dbReference>
<dbReference type="GO" id="GO:0009073">
    <property type="term" value="P:aromatic amino acid family biosynthetic process"/>
    <property type="evidence" value="ECO:0007669"/>
    <property type="project" value="UniProtKB-KW"/>
</dbReference>
<dbReference type="CDD" id="cd01556">
    <property type="entry name" value="EPSP_synthase"/>
    <property type="match status" value="1"/>
</dbReference>
<feature type="binding site" evidence="9">
    <location>
        <position position="400"/>
    </location>
    <ligand>
        <name>3-phosphoshikimate</name>
        <dbReference type="ChEBI" id="CHEBI:145989"/>
    </ligand>
</feature>
<dbReference type="InterPro" id="IPR013792">
    <property type="entry name" value="RNA3'P_cycl/enolpyr_Trfase_a/b"/>
</dbReference>
<sequence>MTPPGPHGNGPQLGRAPRSATAPCLRTHRAGPSRPLAGSPGLPVSHDSAPQPLTARPGHALAGELKPPGDKSISHRAMIFGLLSIGETRVEGLLEGDDVLRTVEAARALGATITREGEGRWRVVGTGIGGLQDPADVLDFGNAGTGSRLMMGVVGGQPVTATFDGDASLRKRPMRRILDPLLQMGARVVSEAEGGRVPLTIKGPPEGIPIRYELPVASAQIKSAVLLAGLNAPGVTTVIEKAASRDHTERMLRLFGAEVRVEPHGEGGHGRSIALTGQPTLRGTEVIVPADPSSAAFPLVAALIVPGSEVTLRGVMMNPLRTGLITTLIEMGADIERLDEREEGGETVADLRVRASRLHGIDVPAERAPSMIDEYPVLAVAAAFAEGTTRMNGLHELRVKESDRLAAVAAGLAENGVDHVIEGDDLIVTGTGAAARGGGTVETYLDHRIAMAFLVMGMASENPVTVDDGAMIATSFPTFRPTMAALGAEIVEGANR</sequence>
<comment type="subunit">
    <text evidence="9">Monomer.</text>
</comment>
<dbReference type="STRING" id="414703.SAMN04488125_102310"/>
<comment type="function">
    <text evidence="1 9">Catalyzes the transfer of the enolpyruvyl moiety of phosphoenolpyruvate (PEP) to the 5-hydroxyl of shikimate-3-phosphate (S3P) to produce enolpyruvyl shikimate-3-phosphate and inorganic phosphate.</text>
</comment>
<keyword evidence="6 9" id="KW-0808">Transferase</keyword>
<evidence type="ECO:0000256" key="2">
    <source>
        <dbReference type="ARBA" id="ARBA00004811"/>
    </source>
</evidence>
<evidence type="ECO:0000256" key="9">
    <source>
        <dbReference type="HAMAP-Rule" id="MF_00210"/>
    </source>
</evidence>
<evidence type="ECO:0000256" key="1">
    <source>
        <dbReference type="ARBA" id="ARBA00002174"/>
    </source>
</evidence>
<keyword evidence="5 9" id="KW-0028">Amino-acid biosynthesis</keyword>
<dbReference type="AlphaFoldDB" id="A0A1I4AAH8"/>
<dbReference type="PIRSF" id="PIRSF000505">
    <property type="entry name" value="EPSPS"/>
    <property type="match status" value="1"/>
</dbReference>
<feature type="region of interest" description="Disordered" evidence="10">
    <location>
        <begin position="1"/>
        <end position="70"/>
    </location>
</feature>
<evidence type="ECO:0000256" key="8">
    <source>
        <dbReference type="ARBA" id="ARBA00044633"/>
    </source>
</evidence>
<keyword evidence="13" id="KW-1185">Reference proteome</keyword>
<feature type="binding site" evidence="9">
    <location>
        <position position="404"/>
    </location>
    <ligand>
        <name>phosphoenolpyruvate</name>
        <dbReference type="ChEBI" id="CHEBI:58702"/>
    </ligand>
</feature>
<dbReference type="InterPro" id="IPR006264">
    <property type="entry name" value="EPSP_synthase"/>
</dbReference>
<dbReference type="PROSITE" id="PS00104">
    <property type="entry name" value="EPSP_SYNTHASE_1"/>
    <property type="match status" value="1"/>
</dbReference>
<comment type="caution">
    <text evidence="9">Lacks conserved residue(s) required for the propagation of feature annotation.</text>
</comment>
<gene>
    <name evidence="9" type="primary">aroA</name>
    <name evidence="12" type="ORF">SAMN04488125_102310</name>
</gene>
<evidence type="ECO:0000256" key="6">
    <source>
        <dbReference type="ARBA" id="ARBA00022679"/>
    </source>
</evidence>
<evidence type="ECO:0000256" key="3">
    <source>
        <dbReference type="ARBA" id="ARBA00009948"/>
    </source>
</evidence>
<feature type="binding site" evidence="9">
    <location>
        <position position="218"/>
    </location>
    <ligand>
        <name>3-phosphoshikimate</name>
        <dbReference type="ChEBI" id="CHEBI:145989"/>
    </ligand>
</feature>
<dbReference type="HAMAP" id="MF_00210">
    <property type="entry name" value="EPSP_synth"/>
    <property type="match status" value="1"/>
</dbReference>
<dbReference type="InterPro" id="IPR001986">
    <property type="entry name" value="Enolpyruvate_Tfrase_dom"/>
</dbReference>
<dbReference type="FunFam" id="3.65.10.10:FF:000006">
    <property type="entry name" value="3-phosphoshikimate 1-carboxyvinyltransferase"/>
    <property type="match status" value="1"/>
</dbReference>
<dbReference type="SUPFAM" id="SSF55205">
    <property type="entry name" value="EPT/RTPC-like"/>
    <property type="match status" value="1"/>
</dbReference>
<dbReference type="UniPathway" id="UPA00053">
    <property type="reaction ID" value="UER00089"/>
</dbReference>
<comment type="similarity">
    <text evidence="3 9">Belongs to the EPSP synthase family.</text>
</comment>